<protein>
    <submittedName>
        <fullName evidence="2 3">Uncharacterized protein</fullName>
    </submittedName>
</protein>
<dbReference type="HOGENOM" id="CLU_1005583_0_0_1"/>
<evidence type="ECO:0000313" key="4">
    <source>
        <dbReference type="Proteomes" id="UP000014760"/>
    </source>
</evidence>
<gene>
    <name evidence="2" type="ORF">CAPTEDRAFT_202542</name>
</gene>
<keyword evidence="4" id="KW-1185">Reference proteome</keyword>
<evidence type="ECO:0000313" key="2">
    <source>
        <dbReference type="EMBL" id="ELU13898.1"/>
    </source>
</evidence>
<dbReference type="EMBL" id="AMQN01005021">
    <property type="status" value="NOT_ANNOTATED_CDS"/>
    <property type="molecule type" value="Genomic_DNA"/>
</dbReference>
<sequence>MAESGGTCRIPRDPKFCNRREVAPGTSEDRRGVTPPLHSNCLTSLHGVSGAKEGSNAEGSAHKGGESTGRSKRAPELQWRRDSELAPEAIVALQLYQFSSLLNVHIERCEEESTIVGKGFDLRLALSTSFHTLRDRLVDNADAMRSDCKLPELFFSHLIACGFLPFQLGYGSLGYMHEQQVHFFPQRASESVIGPRDQRSWLFRVGQTVAHEEMIYVGSLTQTILEEAGGYVNVPKEVLRNQHLVRGKSRKGDGPYMGRCCRPPVHRNKGEDHATNG</sequence>
<dbReference type="EnsemblMetazoa" id="CapteT202542">
    <property type="protein sequence ID" value="CapteP202542"/>
    <property type="gene ID" value="CapteG202542"/>
</dbReference>
<name>R7V4W8_CAPTE</name>
<reference evidence="3" key="3">
    <citation type="submission" date="2015-06" db="UniProtKB">
        <authorList>
            <consortium name="EnsemblMetazoa"/>
        </authorList>
    </citation>
    <scope>IDENTIFICATION</scope>
</reference>
<proteinExistence type="predicted"/>
<evidence type="ECO:0000256" key="1">
    <source>
        <dbReference type="SAM" id="MobiDB-lite"/>
    </source>
</evidence>
<reference evidence="2 4" key="2">
    <citation type="journal article" date="2013" name="Nature">
        <title>Insights into bilaterian evolution from three spiralian genomes.</title>
        <authorList>
            <person name="Simakov O."/>
            <person name="Marletaz F."/>
            <person name="Cho S.J."/>
            <person name="Edsinger-Gonzales E."/>
            <person name="Havlak P."/>
            <person name="Hellsten U."/>
            <person name="Kuo D.H."/>
            <person name="Larsson T."/>
            <person name="Lv J."/>
            <person name="Arendt D."/>
            <person name="Savage R."/>
            <person name="Osoegawa K."/>
            <person name="de Jong P."/>
            <person name="Grimwood J."/>
            <person name="Chapman J.A."/>
            <person name="Shapiro H."/>
            <person name="Aerts A."/>
            <person name="Otillar R.P."/>
            <person name="Terry A.Y."/>
            <person name="Boore J.L."/>
            <person name="Grigoriev I.V."/>
            <person name="Lindberg D.R."/>
            <person name="Seaver E.C."/>
            <person name="Weisblat D.A."/>
            <person name="Putnam N.H."/>
            <person name="Rokhsar D.S."/>
        </authorList>
    </citation>
    <scope>NUCLEOTIDE SEQUENCE</scope>
    <source>
        <strain evidence="2 4">I ESC-2004</strain>
    </source>
</reference>
<feature type="compositionally biased region" description="Basic and acidic residues" evidence="1">
    <location>
        <begin position="10"/>
        <end position="32"/>
    </location>
</feature>
<accession>R7V4W8</accession>
<feature type="region of interest" description="Disordered" evidence="1">
    <location>
        <begin position="1"/>
        <end position="79"/>
    </location>
</feature>
<evidence type="ECO:0000313" key="3">
    <source>
        <dbReference type="EnsemblMetazoa" id="CapteP202542"/>
    </source>
</evidence>
<reference evidence="4" key="1">
    <citation type="submission" date="2012-12" db="EMBL/GenBank/DDBJ databases">
        <authorList>
            <person name="Hellsten U."/>
            <person name="Grimwood J."/>
            <person name="Chapman J.A."/>
            <person name="Shapiro H."/>
            <person name="Aerts A."/>
            <person name="Otillar R.P."/>
            <person name="Terry A.Y."/>
            <person name="Boore J.L."/>
            <person name="Simakov O."/>
            <person name="Marletaz F."/>
            <person name="Cho S.-J."/>
            <person name="Edsinger-Gonzales E."/>
            <person name="Havlak P."/>
            <person name="Kuo D.-H."/>
            <person name="Larsson T."/>
            <person name="Lv J."/>
            <person name="Arendt D."/>
            <person name="Savage R."/>
            <person name="Osoegawa K."/>
            <person name="de Jong P."/>
            <person name="Lindberg D.R."/>
            <person name="Seaver E.C."/>
            <person name="Weisblat D.A."/>
            <person name="Putnam N.H."/>
            <person name="Grigoriev I.V."/>
            <person name="Rokhsar D.S."/>
        </authorList>
    </citation>
    <scope>NUCLEOTIDE SEQUENCE</scope>
    <source>
        <strain evidence="4">I ESC-2004</strain>
    </source>
</reference>
<dbReference type="AlphaFoldDB" id="R7V4W8"/>
<dbReference type="Proteomes" id="UP000014760">
    <property type="component" value="Unassembled WGS sequence"/>
</dbReference>
<dbReference type="EMBL" id="KB294939">
    <property type="protein sequence ID" value="ELU13898.1"/>
    <property type="molecule type" value="Genomic_DNA"/>
</dbReference>
<organism evidence="2">
    <name type="scientific">Capitella teleta</name>
    <name type="common">Polychaete worm</name>
    <dbReference type="NCBI Taxonomy" id="283909"/>
    <lineage>
        <taxon>Eukaryota</taxon>
        <taxon>Metazoa</taxon>
        <taxon>Spiralia</taxon>
        <taxon>Lophotrochozoa</taxon>
        <taxon>Annelida</taxon>
        <taxon>Polychaeta</taxon>
        <taxon>Sedentaria</taxon>
        <taxon>Scolecida</taxon>
        <taxon>Capitellidae</taxon>
        <taxon>Capitella</taxon>
    </lineage>
</organism>